<name>A0A196SM11_BLAHN</name>
<evidence type="ECO:0000313" key="2">
    <source>
        <dbReference type="EMBL" id="OAO17316.1"/>
    </source>
</evidence>
<proteinExistence type="predicted"/>
<feature type="transmembrane region" description="Helical" evidence="1">
    <location>
        <begin position="42"/>
        <end position="66"/>
    </location>
</feature>
<feature type="transmembrane region" description="Helical" evidence="1">
    <location>
        <begin position="167"/>
        <end position="186"/>
    </location>
</feature>
<accession>A0A196SM11</accession>
<evidence type="ECO:0000256" key="1">
    <source>
        <dbReference type="SAM" id="Phobius"/>
    </source>
</evidence>
<feature type="transmembrane region" description="Helical" evidence="1">
    <location>
        <begin position="12"/>
        <end position="30"/>
    </location>
</feature>
<keyword evidence="1" id="KW-1133">Transmembrane helix</keyword>
<sequence>MDEFNPLELGLVFIFSLLLVFSILCYFKLMRSDGEFVGYPSLVRLSFFFSLFRGIHFLLLACFNYAWNAIGFMPFFHYSELYLLIIDECNNALVFFIFIHYAMIWQAFSPAVTHSIHSLNTHPAIIVIQDKIDMRLHFLLSFIAVILYIITTMVLYCLSILSGRALVVSNSIVFSVLECYVIIQLLRYVRQLKELLQQTLISVEIKWKQYKREVGIVSFSIIALVLRILFRVLPFVSSAMNNFGIMLIALYVIVTEVGPVTYYLIHTVAVVDNANIYNGYFQQLLTTLQDVITL</sequence>
<feature type="transmembrane region" description="Helical" evidence="1">
    <location>
        <begin position="81"/>
        <end position="104"/>
    </location>
</feature>
<dbReference type="AlphaFoldDB" id="A0A196SM11"/>
<organism evidence="2 3">
    <name type="scientific">Blastocystis sp. subtype 1 (strain ATCC 50177 / NandII)</name>
    <dbReference type="NCBI Taxonomy" id="478820"/>
    <lineage>
        <taxon>Eukaryota</taxon>
        <taxon>Sar</taxon>
        <taxon>Stramenopiles</taxon>
        <taxon>Bigyra</taxon>
        <taxon>Opalozoa</taxon>
        <taxon>Opalinata</taxon>
        <taxon>Blastocystidae</taxon>
        <taxon>Blastocystis</taxon>
    </lineage>
</organism>
<keyword evidence="3" id="KW-1185">Reference proteome</keyword>
<dbReference type="EMBL" id="LXWW01000035">
    <property type="protein sequence ID" value="OAO17316.1"/>
    <property type="molecule type" value="Genomic_DNA"/>
</dbReference>
<reference evidence="2 3" key="1">
    <citation type="submission" date="2016-05" db="EMBL/GenBank/DDBJ databases">
        <title>Nuclear genome of Blastocystis sp. subtype 1 NandII.</title>
        <authorList>
            <person name="Gentekaki E."/>
            <person name="Curtis B."/>
            <person name="Stairs C."/>
            <person name="Eme L."/>
            <person name="Herman E."/>
            <person name="Klimes V."/>
            <person name="Arias M.C."/>
            <person name="Elias M."/>
            <person name="Hilliou F."/>
            <person name="Klute M."/>
            <person name="Malik S.-B."/>
            <person name="Pightling A."/>
            <person name="Rachubinski R."/>
            <person name="Salas D."/>
            <person name="Schlacht A."/>
            <person name="Suga H."/>
            <person name="Archibald J."/>
            <person name="Ball S.G."/>
            <person name="Clark G."/>
            <person name="Dacks J."/>
            <person name="Van Der Giezen M."/>
            <person name="Tsaousis A."/>
            <person name="Roger A."/>
        </authorList>
    </citation>
    <scope>NUCLEOTIDE SEQUENCE [LARGE SCALE GENOMIC DNA]</scope>
    <source>
        <strain evidence="3">ATCC 50177 / NandII</strain>
    </source>
</reference>
<feature type="transmembrane region" description="Helical" evidence="1">
    <location>
        <begin position="138"/>
        <end position="161"/>
    </location>
</feature>
<protein>
    <submittedName>
        <fullName evidence="2">Uncharacterized protein</fullName>
    </submittedName>
</protein>
<evidence type="ECO:0000313" key="3">
    <source>
        <dbReference type="Proteomes" id="UP000078348"/>
    </source>
</evidence>
<feature type="transmembrane region" description="Helical" evidence="1">
    <location>
        <begin position="245"/>
        <end position="265"/>
    </location>
</feature>
<feature type="transmembrane region" description="Helical" evidence="1">
    <location>
        <begin position="214"/>
        <end position="233"/>
    </location>
</feature>
<dbReference type="Proteomes" id="UP000078348">
    <property type="component" value="Unassembled WGS sequence"/>
</dbReference>
<keyword evidence="1" id="KW-0812">Transmembrane</keyword>
<keyword evidence="1" id="KW-0472">Membrane</keyword>
<gene>
    <name evidence="2" type="ORF">AV274_0942</name>
</gene>
<comment type="caution">
    <text evidence="2">The sequence shown here is derived from an EMBL/GenBank/DDBJ whole genome shotgun (WGS) entry which is preliminary data.</text>
</comment>